<dbReference type="EMBL" id="JAACNO010001358">
    <property type="protein sequence ID" value="KAF4141286.1"/>
    <property type="molecule type" value="Genomic_DNA"/>
</dbReference>
<organism evidence="1 5">
    <name type="scientific">Phytophthora infestans</name>
    <name type="common">Potato late blight agent</name>
    <name type="synonym">Botrytis infestans</name>
    <dbReference type="NCBI Taxonomy" id="4787"/>
    <lineage>
        <taxon>Eukaryota</taxon>
        <taxon>Sar</taxon>
        <taxon>Stramenopiles</taxon>
        <taxon>Oomycota</taxon>
        <taxon>Peronosporomycetes</taxon>
        <taxon>Peronosporales</taxon>
        <taxon>Peronosporaceae</taxon>
        <taxon>Phytophthora</taxon>
    </lineage>
</organism>
<dbReference type="EMBL" id="WSZM01000190">
    <property type="protein sequence ID" value="KAF4038723.1"/>
    <property type="molecule type" value="Genomic_DNA"/>
</dbReference>
<evidence type="ECO:0000313" key="5">
    <source>
        <dbReference type="Proteomes" id="UP000602510"/>
    </source>
</evidence>
<dbReference type="EMBL" id="JAACNO010002552">
    <property type="protein sequence ID" value="KAF4132312.1"/>
    <property type="molecule type" value="Genomic_DNA"/>
</dbReference>
<proteinExistence type="predicted"/>
<evidence type="ECO:0000313" key="1">
    <source>
        <dbReference type="EMBL" id="KAF4038723.1"/>
    </source>
</evidence>
<evidence type="ECO:0000313" key="3">
    <source>
        <dbReference type="EMBL" id="KAF4132312.1"/>
    </source>
</evidence>
<dbReference type="Proteomes" id="UP000704712">
    <property type="component" value="Unassembled WGS sequence"/>
</dbReference>
<dbReference type="AlphaFoldDB" id="A0A833SU33"/>
<protein>
    <submittedName>
        <fullName evidence="1">Uncharacterized protein</fullName>
    </submittedName>
</protein>
<name>A0A833SU33_PHYIN</name>
<evidence type="ECO:0000313" key="4">
    <source>
        <dbReference type="EMBL" id="KAF4141286.1"/>
    </source>
</evidence>
<reference evidence="1" key="1">
    <citation type="submission" date="2020-04" db="EMBL/GenBank/DDBJ databases">
        <title>Hybrid Assembly of Korean Phytophthora infestans isolates.</title>
        <authorList>
            <person name="Prokchorchik M."/>
            <person name="Lee Y."/>
            <person name="Seo J."/>
            <person name="Cho J.-H."/>
            <person name="Park Y.-E."/>
            <person name="Jang D.-C."/>
            <person name="Im J.-S."/>
            <person name="Choi J.-G."/>
            <person name="Park H.-J."/>
            <person name="Lee G.-B."/>
            <person name="Lee Y.-G."/>
            <person name="Hong S.-Y."/>
            <person name="Cho K."/>
            <person name="Sohn K.H."/>
        </authorList>
    </citation>
    <scope>NUCLEOTIDE SEQUENCE</scope>
    <source>
        <strain evidence="1">KR_1_A1</strain>
        <strain evidence="2">KR_2_A2</strain>
    </source>
</reference>
<dbReference type="Proteomes" id="UP000602510">
    <property type="component" value="Unassembled WGS sequence"/>
</dbReference>
<dbReference type="EMBL" id="JAACNO010002552">
    <property type="protein sequence ID" value="KAF4132310.1"/>
    <property type="molecule type" value="Genomic_DNA"/>
</dbReference>
<keyword evidence="5" id="KW-1185">Reference proteome</keyword>
<comment type="caution">
    <text evidence="1">The sequence shown here is derived from an EMBL/GenBank/DDBJ whole genome shotgun (WGS) entry which is preliminary data.</text>
</comment>
<evidence type="ECO:0000313" key="2">
    <source>
        <dbReference type="EMBL" id="KAF4132310.1"/>
    </source>
</evidence>
<gene>
    <name evidence="1" type="ORF">GN244_ATG09253</name>
    <name evidence="4" type="ORF">GN958_ATG09551</name>
    <name evidence="2" type="ORF">GN958_ATG18427</name>
    <name evidence="3" type="ORF">GN958_ATG18429</name>
</gene>
<sequence length="340" mass="37957">MVQAPAHASAHVVLSQAFTHYDSTILAGEAAGGYKDGFVMRVNVPSEYVAPFVSSAFALHPALPSIISDDNKELPDLIVRKPFVNKRRGLAIYWLYSVFFVAGPKQYPGKKDGGQLLLRSKGLSGKAQLKLNLFKYIMHLPEDLLRKVLRHTIELPSDLQLVLVESEPTLDNENRTWIMMPSAANRGDAVNLIKYLKCPQYCNEFIGIRITSFFAAGADADNNSLYITNTPEEQRHPGFVESVYDYWATLKTLWWNKASLVLLGEPSVFQPPQNGFDDCGVDFTVEEDFNVSRLAFYPDALSFLTNAFFFEDKESSVKDVEIGAFAKMTISKGSSMKFVG</sequence>
<accession>A0A833SU33</accession>